<keyword evidence="4" id="KW-1185">Reference proteome</keyword>
<reference evidence="3" key="2">
    <citation type="journal article" date="2023" name="Commun. Biol.">
        <title>Intrasexual cuticular hydrocarbon dimorphism in a wasp sheds light on hydrocarbon biosynthesis genes in Hymenoptera.</title>
        <authorList>
            <person name="Moris V.C."/>
            <person name="Podsiadlowski L."/>
            <person name="Martin S."/>
            <person name="Oeyen J.P."/>
            <person name="Donath A."/>
            <person name="Petersen M."/>
            <person name="Wilbrandt J."/>
            <person name="Misof B."/>
            <person name="Liedtke D."/>
            <person name="Thamm M."/>
            <person name="Scheiner R."/>
            <person name="Schmitt T."/>
            <person name="Niehuis O."/>
        </authorList>
    </citation>
    <scope>NUCLEOTIDE SEQUENCE</scope>
    <source>
        <strain evidence="3">GBR_01_08_01A</strain>
    </source>
</reference>
<evidence type="ECO:0000259" key="2">
    <source>
        <dbReference type="PROSITE" id="PS50994"/>
    </source>
</evidence>
<dbReference type="InterPro" id="IPR012337">
    <property type="entry name" value="RNaseH-like_sf"/>
</dbReference>
<feature type="compositionally biased region" description="Acidic residues" evidence="1">
    <location>
        <begin position="103"/>
        <end position="113"/>
    </location>
</feature>
<dbReference type="InterPro" id="IPR001584">
    <property type="entry name" value="Integrase_cat-core"/>
</dbReference>
<feature type="region of interest" description="Disordered" evidence="1">
    <location>
        <begin position="78"/>
        <end position="113"/>
    </location>
</feature>
<dbReference type="GO" id="GO:0015074">
    <property type="term" value="P:DNA integration"/>
    <property type="evidence" value="ECO:0007669"/>
    <property type="project" value="InterPro"/>
</dbReference>
<name>A0AAD9VK50_9HYME</name>
<reference evidence="3" key="1">
    <citation type="submission" date="2021-08" db="EMBL/GenBank/DDBJ databases">
        <authorList>
            <person name="Misof B."/>
            <person name="Oliver O."/>
            <person name="Podsiadlowski L."/>
            <person name="Donath A."/>
            <person name="Peters R."/>
            <person name="Mayer C."/>
            <person name="Rust J."/>
            <person name="Gunkel S."/>
            <person name="Lesny P."/>
            <person name="Martin S."/>
            <person name="Oeyen J.P."/>
            <person name="Petersen M."/>
            <person name="Panagiotis P."/>
            <person name="Wilbrandt J."/>
            <person name="Tanja T."/>
        </authorList>
    </citation>
    <scope>NUCLEOTIDE SEQUENCE</scope>
    <source>
        <strain evidence="3">GBR_01_08_01A</strain>
        <tissue evidence="3">Thorax + abdomen</tissue>
    </source>
</reference>
<evidence type="ECO:0000256" key="1">
    <source>
        <dbReference type="SAM" id="MobiDB-lite"/>
    </source>
</evidence>
<dbReference type="PANTHER" id="PTHR47266">
    <property type="entry name" value="ENDONUCLEASE-RELATED"/>
    <property type="match status" value="1"/>
</dbReference>
<dbReference type="PROSITE" id="PS50994">
    <property type="entry name" value="INTEGRASE"/>
    <property type="match status" value="1"/>
</dbReference>
<accession>A0AAD9VK50</accession>
<feature type="domain" description="Integrase catalytic" evidence="2">
    <location>
        <begin position="1"/>
        <end position="59"/>
    </location>
</feature>
<dbReference type="Gene3D" id="3.30.420.10">
    <property type="entry name" value="Ribonuclease H-like superfamily/Ribonuclease H"/>
    <property type="match status" value="1"/>
</dbReference>
<dbReference type="EMBL" id="JAIFRP010004273">
    <property type="protein sequence ID" value="KAK2577578.1"/>
    <property type="molecule type" value="Genomic_DNA"/>
</dbReference>
<dbReference type="InterPro" id="IPR052160">
    <property type="entry name" value="Gypsy_RT_Integrase-like"/>
</dbReference>
<dbReference type="InterPro" id="IPR036397">
    <property type="entry name" value="RNaseH_sf"/>
</dbReference>
<dbReference type="AlphaFoldDB" id="A0AAD9VK50"/>
<feature type="compositionally biased region" description="Basic and acidic residues" evidence="1">
    <location>
        <begin position="79"/>
        <end position="89"/>
    </location>
</feature>
<evidence type="ECO:0000313" key="3">
    <source>
        <dbReference type="EMBL" id="KAK2577578.1"/>
    </source>
</evidence>
<sequence>MPRSNGQVERVNRFLRSILAKLSSDADWAKALSKAEFSINNSLHSSIGTTPSILLFGAEQYGFADDDLRNYLQSLQETPDDREKLRDSAIIRNRNVQEPVQSDSEDVEESESQ</sequence>
<protein>
    <recommendedName>
        <fullName evidence="2">Integrase catalytic domain-containing protein</fullName>
    </recommendedName>
</protein>
<proteinExistence type="predicted"/>
<dbReference type="GO" id="GO:0003676">
    <property type="term" value="F:nucleic acid binding"/>
    <property type="evidence" value="ECO:0007669"/>
    <property type="project" value="InterPro"/>
</dbReference>
<comment type="caution">
    <text evidence="3">The sequence shown here is derived from an EMBL/GenBank/DDBJ whole genome shotgun (WGS) entry which is preliminary data.</text>
</comment>
<organism evidence="3 4">
    <name type="scientific">Odynerus spinipes</name>
    <dbReference type="NCBI Taxonomy" id="1348599"/>
    <lineage>
        <taxon>Eukaryota</taxon>
        <taxon>Metazoa</taxon>
        <taxon>Ecdysozoa</taxon>
        <taxon>Arthropoda</taxon>
        <taxon>Hexapoda</taxon>
        <taxon>Insecta</taxon>
        <taxon>Pterygota</taxon>
        <taxon>Neoptera</taxon>
        <taxon>Endopterygota</taxon>
        <taxon>Hymenoptera</taxon>
        <taxon>Apocrita</taxon>
        <taxon>Aculeata</taxon>
        <taxon>Vespoidea</taxon>
        <taxon>Vespidae</taxon>
        <taxon>Eumeninae</taxon>
        <taxon>Odynerus</taxon>
    </lineage>
</organism>
<dbReference type="SUPFAM" id="SSF53098">
    <property type="entry name" value="Ribonuclease H-like"/>
    <property type="match status" value="1"/>
</dbReference>
<gene>
    <name evidence="3" type="ORF">KPH14_012859</name>
</gene>
<dbReference type="Proteomes" id="UP001258017">
    <property type="component" value="Unassembled WGS sequence"/>
</dbReference>
<evidence type="ECO:0000313" key="4">
    <source>
        <dbReference type="Proteomes" id="UP001258017"/>
    </source>
</evidence>